<evidence type="ECO:0000256" key="2">
    <source>
        <dbReference type="ARBA" id="ARBA00022801"/>
    </source>
</evidence>
<feature type="site" description="Important for substrate specificity" evidence="4">
    <location>
        <position position="78"/>
    </location>
</feature>
<keyword evidence="2 4" id="KW-0378">Hydrolase</keyword>
<evidence type="ECO:0000313" key="5">
    <source>
        <dbReference type="EMBL" id="MTU43415.1"/>
    </source>
</evidence>
<dbReference type="AlphaFoldDB" id="A0A6I3S2Q3"/>
<dbReference type="GO" id="GO:0005737">
    <property type="term" value="C:cytoplasm"/>
    <property type="evidence" value="ECO:0007669"/>
    <property type="project" value="UniProtKB-SubCell"/>
</dbReference>
<comment type="subcellular location">
    <subcellularLocation>
        <location evidence="4">Cytoplasm</location>
    </subcellularLocation>
</comment>
<dbReference type="EC" id="3.6.1.9" evidence="4"/>
<comment type="catalytic activity">
    <reaction evidence="4">
        <text>UTP + H2O = UMP + diphosphate + H(+)</text>
        <dbReference type="Rhea" id="RHEA:29395"/>
        <dbReference type="ChEBI" id="CHEBI:15377"/>
        <dbReference type="ChEBI" id="CHEBI:15378"/>
        <dbReference type="ChEBI" id="CHEBI:33019"/>
        <dbReference type="ChEBI" id="CHEBI:46398"/>
        <dbReference type="ChEBI" id="CHEBI:57865"/>
        <dbReference type="EC" id="3.6.1.9"/>
    </reaction>
</comment>
<dbReference type="CDD" id="cd00555">
    <property type="entry name" value="Maf"/>
    <property type="match status" value="1"/>
</dbReference>
<proteinExistence type="inferred from homology"/>
<comment type="caution">
    <text evidence="4">Lacks conserved residue(s) required for the propagation of feature annotation.</text>
</comment>
<feature type="site" description="Important for substrate specificity" evidence="4">
    <location>
        <position position="11"/>
    </location>
</feature>
<dbReference type="NCBIfam" id="TIGR00172">
    <property type="entry name" value="maf"/>
    <property type="match status" value="1"/>
</dbReference>
<dbReference type="Pfam" id="PF02545">
    <property type="entry name" value="Maf"/>
    <property type="match status" value="1"/>
</dbReference>
<keyword evidence="3 4" id="KW-0546">Nucleotide metabolism</keyword>
<dbReference type="InterPro" id="IPR003697">
    <property type="entry name" value="Maf-like"/>
</dbReference>
<dbReference type="HAMAP" id="MF_00528">
    <property type="entry name" value="Maf"/>
    <property type="match status" value="1"/>
</dbReference>
<comment type="cofactor">
    <cofactor evidence="1 4">
        <name>a divalent metal cation</name>
        <dbReference type="ChEBI" id="CHEBI:60240"/>
    </cofactor>
</comment>
<organism evidence="5 6">
    <name type="scientific">Parasutterella excrementihominis</name>
    <dbReference type="NCBI Taxonomy" id="487175"/>
    <lineage>
        <taxon>Bacteria</taxon>
        <taxon>Pseudomonadati</taxon>
        <taxon>Pseudomonadota</taxon>
        <taxon>Betaproteobacteria</taxon>
        <taxon>Burkholderiales</taxon>
        <taxon>Sutterellaceae</taxon>
        <taxon>Parasutterella</taxon>
    </lineage>
</organism>
<evidence type="ECO:0000256" key="4">
    <source>
        <dbReference type="HAMAP-Rule" id="MF_00528"/>
    </source>
</evidence>
<keyword evidence="4" id="KW-0963">Cytoplasm</keyword>
<dbReference type="GO" id="GO:0009117">
    <property type="term" value="P:nucleotide metabolic process"/>
    <property type="evidence" value="ECO:0007669"/>
    <property type="project" value="UniProtKB-KW"/>
</dbReference>
<feature type="site" description="Important for substrate specificity" evidence="4">
    <location>
        <position position="161"/>
    </location>
</feature>
<comment type="similarity">
    <text evidence="4">Belongs to the Maf family. YhdE subfamily.</text>
</comment>
<protein>
    <recommendedName>
        <fullName evidence="4">dTTP/UTP pyrophosphatase</fullName>
        <shortName evidence="4">dTTPase/UTPase</shortName>
        <ecNumber evidence="4">3.6.1.9</ecNumber>
    </recommendedName>
    <alternativeName>
        <fullName evidence="4">Nucleoside triphosphate pyrophosphatase</fullName>
    </alternativeName>
    <alternativeName>
        <fullName evidence="4">Nucleotide pyrophosphatase</fullName>
        <shortName evidence="4">Nucleotide PPase</shortName>
    </alternativeName>
</protein>
<accession>A0A6I3S2Q3</accession>
<dbReference type="SUPFAM" id="SSF52972">
    <property type="entry name" value="ITPase-like"/>
    <property type="match status" value="1"/>
</dbReference>
<dbReference type="GO" id="GO:0047429">
    <property type="term" value="F:nucleoside triphosphate diphosphatase activity"/>
    <property type="evidence" value="ECO:0007669"/>
    <property type="project" value="UniProtKB-EC"/>
</dbReference>
<comment type="catalytic activity">
    <reaction evidence="4">
        <text>dTTP + H2O = dTMP + diphosphate + H(+)</text>
        <dbReference type="Rhea" id="RHEA:28534"/>
        <dbReference type="ChEBI" id="CHEBI:15377"/>
        <dbReference type="ChEBI" id="CHEBI:15378"/>
        <dbReference type="ChEBI" id="CHEBI:33019"/>
        <dbReference type="ChEBI" id="CHEBI:37568"/>
        <dbReference type="ChEBI" id="CHEBI:63528"/>
        <dbReference type="EC" id="3.6.1.9"/>
    </reaction>
</comment>
<evidence type="ECO:0000256" key="3">
    <source>
        <dbReference type="ARBA" id="ARBA00023080"/>
    </source>
</evidence>
<reference evidence="5 6" key="1">
    <citation type="journal article" date="2019" name="Nat. Med.">
        <title>A library of human gut bacterial isolates paired with longitudinal multiomics data enables mechanistic microbiome research.</title>
        <authorList>
            <person name="Poyet M."/>
            <person name="Groussin M."/>
            <person name="Gibbons S.M."/>
            <person name="Avila-Pacheco J."/>
            <person name="Jiang X."/>
            <person name="Kearney S.M."/>
            <person name="Perrotta A.R."/>
            <person name="Berdy B."/>
            <person name="Zhao S."/>
            <person name="Lieberman T.D."/>
            <person name="Swanson P.K."/>
            <person name="Smith M."/>
            <person name="Roesemann S."/>
            <person name="Alexander J.E."/>
            <person name="Rich S.A."/>
            <person name="Livny J."/>
            <person name="Vlamakis H."/>
            <person name="Clish C."/>
            <person name="Bullock K."/>
            <person name="Deik A."/>
            <person name="Scott J."/>
            <person name="Pierce K.A."/>
            <person name="Xavier R.J."/>
            <person name="Alm E.J."/>
        </authorList>
    </citation>
    <scope>NUCLEOTIDE SEQUENCE [LARGE SCALE GENOMIC DNA]</scope>
    <source>
        <strain evidence="5 6">BIOML-A2</strain>
    </source>
</reference>
<evidence type="ECO:0000256" key="1">
    <source>
        <dbReference type="ARBA" id="ARBA00001968"/>
    </source>
</evidence>
<comment type="caution">
    <text evidence="5">The sequence shown here is derived from an EMBL/GenBank/DDBJ whole genome shotgun (WGS) entry which is preliminary data.</text>
</comment>
<evidence type="ECO:0000313" key="6">
    <source>
        <dbReference type="Proteomes" id="UP000462362"/>
    </source>
</evidence>
<sequence>MAFYLASKSPRRRELLKDAGFDFDILLSKTSDSVNEDVLPGESPEDYVARVTREKAKWGRKVAETERDLLLPVLAADTTVALNGKIYGKPADEKEAFEFLKDFSGQTHEVLTAVCLVDKGGKPRETLTKTFVTFRPLTDEEINSYIASGEPFDKAGGYGIQGLAGQFVEKVEGSYSGVIGLPVDETKALLAEIGIRPH</sequence>
<comment type="function">
    <text evidence="4">Nucleoside triphosphate pyrophosphatase that hydrolyzes dTTP and UTP. May have a dual role in cell division arrest and in preventing the incorporation of modified nucleotides into cellular nucleic acids.</text>
</comment>
<dbReference type="Gene3D" id="3.90.950.10">
    <property type="match status" value="1"/>
</dbReference>
<dbReference type="InterPro" id="IPR029001">
    <property type="entry name" value="ITPase-like_fam"/>
</dbReference>
<dbReference type="EMBL" id="WNCL01000018">
    <property type="protein sequence ID" value="MTU43415.1"/>
    <property type="molecule type" value="Genomic_DNA"/>
</dbReference>
<dbReference type="RefSeq" id="WP_021867961.1">
    <property type="nucleotide sequence ID" value="NZ_CAUABC010000005.1"/>
</dbReference>
<dbReference type="PIRSF" id="PIRSF006305">
    <property type="entry name" value="Maf"/>
    <property type="match status" value="1"/>
</dbReference>
<gene>
    <name evidence="5" type="ORF">GMD42_07230</name>
</gene>
<dbReference type="Proteomes" id="UP000462362">
    <property type="component" value="Unassembled WGS sequence"/>
</dbReference>
<dbReference type="PANTHER" id="PTHR43213:SF5">
    <property type="entry name" value="BIFUNCTIONAL DTTP_UTP PYROPHOSPHATASE_METHYLTRANSFERASE PROTEIN-RELATED"/>
    <property type="match status" value="1"/>
</dbReference>
<feature type="active site" description="Proton acceptor" evidence="4">
    <location>
        <position position="77"/>
    </location>
</feature>
<name>A0A6I3S2Q3_9BURK</name>
<dbReference type="PANTHER" id="PTHR43213">
    <property type="entry name" value="BIFUNCTIONAL DTTP/UTP PYROPHOSPHATASE/METHYLTRANSFERASE PROTEIN-RELATED"/>
    <property type="match status" value="1"/>
</dbReference>